<feature type="transmembrane region" description="Helical" evidence="8">
    <location>
        <begin position="903"/>
        <end position="922"/>
    </location>
</feature>
<dbReference type="SUPFAM" id="SSF82714">
    <property type="entry name" value="Multidrug efflux transporter AcrB TolC docking domain, DN and DC subdomains"/>
    <property type="match status" value="2"/>
</dbReference>
<dbReference type="AlphaFoldDB" id="A0A849IEW8"/>
<feature type="transmembrane region" description="Helical" evidence="8">
    <location>
        <begin position="373"/>
        <end position="406"/>
    </location>
</feature>
<dbReference type="GO" id="GO:0042910">
    <property type="term" value="F:xenobiotic transmembrane transporter activity"/>
    <property type="evidence" value="ECO:0007669"/>
    <property type="project" value="TreeGrafter"/>
</dbReference>
<keyword evidence="6 8" id="KW-1133">Transmembrane helix</keyword>
<proteinExistence type="inferred from homology"/>
<feature type="transmembrane region" description="Helical" evidence="8">
    <location>
        <begin position="955"/>
        <end position="979"/>
    </location>
</feature>
<comment type="similarity">
    <text evidence="2">Belongs to the resistance-nodulation-cell division (RND) (TC 2.A.6) family.</text>
</comment>
<evidence type="ECO:0000313" key="9">
    <source>
        <dbReference type="EMBL" id="NNM72423.1"/>
    </source>
</evidence>
<dbReference type="Pfam" id="PF00873">
    <property type="entry name" value="ACR_tran"/>
    <property type="match status" value="1"/>
</dbReference>
<dbReference type="Gene3D" id="1.20.1640.10">
    <property type="entry name" value="Multidrug efflux transporter AcrB transmembrane domain"/>
    <property type="match status" value="2"/>
</dbReference>
<name>A0A849IEW8_9HYPH</name>
<comment type="subcellular location">
    <subcellularLocation>
        <location evidence="1">Cell membrane</location>
        <topology evidence="1">Multi-pass membrane protein</topology>
    </subcellularLocation>
</comment>
<protein>
    <submittedName>
        <fullName evidence="9">CusA/CzcA family heavy metal efflux RND transporter</fullName>
    </submittedName>
</protein>
<keyword evidence="10" id="KW-1185">Reference proteome</keyword>
<feature type="transmembrane region" description="Helical" evidence="8">
    <location>
        <begin position="561"/>
        <end position="579"/>
    </location>
</feature>
<dbReference type="Gene3D" id="3.30.2090.10">
    <property type="entry name" value="Multidrug efflux transporter AcrB TolC docking domain, DN and DC subdomains"/>
    <property type="match status" value="2"/>
</dbReference>
<dbReference type="PANTHER" id="PTHR32063">
    <property type="match status" value="1"/>
</dbReference>
<sequence length="1083" mass="115942">MISRILDFSVRQRWLVLLVSLVACAVGVWSLTKLPIDAVPDITNNQVQINAVVPSLSPYDVEKQVTYPIETALAGIPGLEYTRSLSRNGFAQVTAVFSERTDLYFARQQVNERLSEAKASLPPGAEVHMGPISTGLGEIYMWTVHFKEPGDERPVKDGQPGWQSDGSYLTPEGQRLRSDIERAAYLRTVQDWIIGPQLRTVRGVAGVDVIGGYKKQYHVQPDPAKLIGLGLSFKDVAEAVETNNQNRGAGYLERNGEGYVVRSAGRLESVDEIGNVVVATRAGVPVRVKDVASVSVGRELRTGSASENGKEAVVGTALMLIGGNSREVAAAVDARMREIARSLPPSVEAKTVLNRTQLVEATVRTVAKNLAEGALLVIAVLFLLLGNIRAAVITALVIPVAMLMTVTGMVQGRISANLMSLGALDFGLIVDGAVIIAENSLRHLAEKQHELGRKLSLEERLATVRRSAEEMVKPSVYGQAIIILVYVPLLTFTGVEGKMFAPMALTVIIALAAAFVLSLTFVPALIAIVITGKVQEKDVFLVRWLKAAYRPALHGAVRHPTLVVTGAVLLFLASGLLFMRLGQEFIPQLDEKNIAMHAMRIPSTSLTQSQDMQLAVEKAVSSFPQVAFVFAKTGTAEVAADPMPVNVSDTFIILKPQEEWPDPSLSKDALIAEIQAKVGKLAGNNYEFTQPIQMRFNELLAGTRGDLAVKVFGEEFGTMLPAANQVATALRSVQGAQDVRVEQVTGLPFLEIGIDKAEIARLGLSHFAVQDVVGAAIGGREAGVLFEGDRRFEIVVRLPDAVRDDLEALKNLPVPLPAGASGKAASVPLKQVASFSFSEGPNQISRENGKRRIVVTANVRGRDIASVVAEAQAKVTSSVQLPPGAWITWGGQFENLAAARQRLAIVVPGCFFLIFLLLYQALGSPKDALLVFSAVPLALTGGIAALWLRGMPFSVSAAVGFIALSGVAVLNGLVMLTYVRQLVEEGRPKLDAILEGAMTRLRPVAMTALVASLGFVPMALATGTGAEVQKPLATVVIGGLISATLLTLLVLPALYALFGTAETGKHIQAGPEREHRSLREAAE</sequence>
<dbReference type="EMBL" id="JABEPP010000002">
    <property type="protein sequence ID" value="NNM72423.1"/>
    <property type="molecule type" value="Genomic_DNA"/>
</dbReference>
<dbReference type="PRINTS" id="PR00702">
    <property type="entry name" value="ACRIFLAVINRP"/>
</dbReference>
<dbReference type="SUPFAM" id="SSF82866">
    <property type="entry name" value="Multidrug efflux transporter AcrB transmembrane domain"/>
    <property type="match status" value="2"/>
</dbReference>
<dbReference type="Gene3D" id="3.30.70.1430">
    <property type="entry name" value="Multidrug efflux transporter AcrB pore domain"/>
    <property type="match status" value="2"/>
</dbReference>
<reference evidence="9 10" key="1">
    <citation type="submission" date="2020-04" db="EMBL/GenBank/DDBJ databases">
        <title>Enterovirga sp. isolate from soil.</title>
        <authorList>
            <person name="Chea S."/>
            <person name="Kim D.-U."/>
        </authorList>
    </citation>
    <scope>NUCLEOTIDE SEQUENCE [LARGE SCALE GENOMIC DNA]</scope>
    <source>
        <strain evidence="9 10">DB1703</strain>
    </source>
</reference>
<evidence type="ECO:0000256" key="5">
    <source>
        <dbReference type="ARBA" id="ARBA00022692"/>
    </source>
</evidence>
<dbReference type="InterPro" id="IPR001036">
    <property type="entry name" value="Acrflvin-R"/>
</dbReference>
<evidence type="ECO:0000313" key="10">
    <source>
        <dbReference type="Proteomes" id="UP000564885"/>
    </source>
</evidence>
<dbReference type="InterPro" id="IPR027463">
    <property type="entry name" value="AcrB_DN_DC_subdom"/>
</dbReference>
<dbReference type="Gene3D" id="3.30.70.1440">
    <property type="entry name" value="Multidrug efflux transporter AcrB pore domain"/>
    <property type="match status" value="1"/>
</dbReference>
<dbReference type="GO" id="GO:0008324">
    <property type="term" value="F:monoatomic cation transmembrane transporter activity"/>
    <property type="evidence" value="ECO:0007669"/>
    <property type="project" value="InterPro"/>
</dbReference>
<dbReference type="PROSITE" id="PS51257">
    <property type="entry name" value="PROKAR_LIPOPROTEIN"/>
    <property type="match status" value="1"/>
</dbReference>
<dbReference type="Gene3D" id="3.30.70.1320">
    <property type="entry name" value="Multidrug efflux transporter AcrB pore domain like"/>
    <property type="match status" value="1"/>
</dbReference>
<dbReference type="InterPro" id="IPR004763">
    <property type="entry name" value="CusA-like"/>
</dbReference>
<feature type="transmembrane region" description="Helical" evidence="8">
    <location>
        <begin position="476"/>
        <end position="495"/>
    </location>
</feature>
<evidence type="ECO:0000256" key="4">
    <source>
        <dbReference type="ARBA" id="ARBA00022475"/>
    </source>
</evidence>
<dbReference type="RefSeq" id="WP_171217896.1">
    <property type="nucleotide sequence ID" value="NZ_JABEPP010000002.1"/>
</dbReference>
<keyword evidence="4" id="KW-1003">Cell membrane</keyword>
<evidence type="ECO:0000256" key="3">
    <source>
        <dbReference type="ARBA" id="ARBA00022448"/>
    </source>
</evidence>
<comment type="caution">
    <text evidence="9">The sequence shown here is derived from an EMBL/GenBank/DDBJ whole genome shotgun (WGS) entry which is preliminary data.</text>
</comment>
<accession>A0A849IEW8</accession>
<feature type="transmembrane region" description="Helical" evidence="8">
    <location>
        <begin position="507"/>
        <end position="530"/>
    </location>
</feature>
<dbReference type="SUPFAM" id="SSF82693">
    <property type="entry name" value="Multidrug efflux transporter AcrB pore domain, PN1, PN2, PC1 and PC2 subdomains"/>
    <property type="match status" value="2"/>
</dbReference>
<evidence type="ECO:0000256" key="1">
    <source>
        <dbReference type="ARBA" id="ARBA00004651"/>
    </source>
</evidence>
<evidence type="ECO:0000256" key="2">
    <source>
        <dbReference type="ARBA" id="ARBA00010942"/>
    </source>
</evidence>
<feature type="transmembrane region" description="Helical" evidence="8">
    <location>
        <begin position="928"/>
        <end position="948"/>
    </location>
</feature>
<dbReference type="PANTHER" id="PTHR32063:SF24">
    <property type="entry name" value="CATION EFFLUX SYSTEM (ACRB_ACRD_ACRF FAMILY)"/>
    <property type="match status" value="1"/>
</dbReference>
<gene>
    <name evidence="9" type="ORF">HJG44_08465</name>
</gene>
<feature type="transmembrane region" description="Helical" evidence="8">
    <location>
        <begin position="1032"/>
        <end position="1058"/>
    </location>
</feature>
<evidence type="ECO:0000256" key="7">
    <source>
        <dbReference type="ARBA" id="ARBA00023136"/>
    </source>
</evidence>
<keyword evidence="5 8" id="KW-0812">Transmembrane</keyword>
<organism evidence="9 10">
    <name type="scientific">Enterovirga aerilata</name>
    <dbReference type="NCBI Taxonomy" id="2730920"/>
    <lineage>
        <taxon>Bacteria</taxon>
        <taxon>Pseudomonadati</taxon>
        <taxon>Pseudomonadota</taxon>
        <taxon>Alphaproteobacteria</taxon>
        <taxon>Hyphomicrobiales</taxon>
        <taxon>Methylobacteriaceae</taxon>
        <taxon>Enterovirga</taxon>
    </lineage>
</organism>
<dbReference type="Proteomes" id="UP000564885">
    <property type="component" value="Unassembled WGS sequence"/>
</dbReference>
<dbReference type="NCBIfam" id="TIGR00914">
    <property type="entry name" value="2A0601"/>
    <property type="match status" value="1"/>
</dbReference>
<evidence type="ECO:0000256" key="6">
    <source>
        <dbReference type="ARBA" id="ARBA00022989"/>
    </source>
</evidence>
<feature type="transmembrane region" description="Helical" evidence="8">
    <location>
        <begin position="999"/>
        <end position="1020"/>
    </location>
</feature>
<keyword evidence="7 8" id="KW-0472">Membrane</keyword>
<keyword evidence="3" id="KW-0813">Transport</keyword>
<evidence type="ECO:0000256" key="8">
    <source>
        <dbReference type="SAM" id="Phobius"/>
    </source>
</evidence>
<dbReference type="GO" id="GO:0005886">
    <property type="term" value="C:plasma membrane"/>
    <property type="evidence" value="ECO:0007669"/>
    <property type="project" value="UniProtKB-SubCell"/>
</dbReference>